<name>A0A251RIF9_PRUPE</name>
<evidence type="ECO:0000256" key="1">
    <source>
        <dbReference type="SAM" id="MobiDB-lite"/>
    </source>
</evidence>
<feature type="compositionally biased region" description="Polar residues" evidence="1">
    <location>
        <begin position="8"/>
        <end position="20"/>
    </location>
</feature>
<sequence length="76" mass="8956">MLNAYLLGSTSVEDLSSSSPRSLQEALKCLSELKKCTFTYLNQTLHKHFWHFSKHSQTYPSVFSRVMRRFPPELYR</sequence>
<evidence type="ECO:0000313" key="2">
    <source>
        <dbReference type="EMBL" id="ONI35757.1"/>
    </source>
</evidence>
<organism evidence="2 3">
    <name type="scientific">Prunus persica</name>
    <name type="common">Peach</name>
    <name type="synonym">Amygdalus persica</name>
    <dbReference type="NCBI Taxonomy" id="3760"/>
    <lineage>
        <taxon>Eukaryota</taxon>
        <taxon>Viridiplantae</taxon>
        <taxon>Streptophyta</taxon>
        <taxon>Embryophyta</taxon>
        <taxon>Tracheophyta</taxon>
        <taxon>Spermatophyta</taxon>
        <taxon>Magnoliopsida</taxon>
        <taxon>eudicotyledons</taxon>
        <taxon>Gunneridae</taxon>
        <taxon>Pentapetalae</taxon>
        <taxon>rosids</taxon>
        <taxon>fabids</taxon>
        <taxon>Rosales</taxon>
        <taxon>Rosaceae</taxon>
        <taxon>Amygdaloideae</taxon>
        <taxon>Amygdaleae</taxon>
        <taxon>Prunus</taxon>
    </lineage>
</organism>
<dbReference type="Proteomes" id="UP000006882">
    <property type="component" value="Chromosome G1"/>
</dbReference>
<feature type="region of interest" description="Disordered" evidence="1">
    <location>
        <begin position="1"/>
        <end position="20"/>
    </location>
</feature>
<accession>A0A251RIF9</accession>
<keyword evidence="3" id="KW-1185">Reference proteome</keyword>
<protein>
    <submittedName>
        <fullName evidence="2">Uncharacterized protein</fullName>
    </submittedName>
</protein>
<proteinExistence type="predicted"/>
<evidence type="ECO:0000313" key="3">
    <source>
        <dbReference type="Proteomes" id="UP000006882"/>
    </source>
</evidence>
<dbReference type="EMBL" id="CM007651">
    <property type="protein sequence ID" value="ONI35757.1"/>
    <property type="molecule type" value="Genomic_DNA"/>
</dbReference>
<reference evidence="2 3" key="1">
    <citation type="journal article" date="2013" name="Nat. Genet.">
        <title>The high-quality draft genome of peach (Prunus persica) identifies unique patterns of genetic diversity, domestication and genome evolution.</title>
        <authorList>
            <consortium name="International Peach Genome Initiative"/>
            <person name="Verde I."/>
            <person name="Abbott A.G."/>
            <person name="Scalabrin S."/>
            <person name="Jung S."/>
            <person name="Shu S."/>
            <person name="Marroni F."/>
            <person name="Zhebentyayeva T."/>
            <person name="Dettori M.T."/>
            <person name="Grimwood J."/>
            <person name="Cattonaro F."/>
            <person name="Zuccolo A."/>
            <person name="Rossini L."/>
            <person name="Jenkins J."/>
            <person name="Vendramin E."/>
            <person name="Meisel L.A."/>
            <person name="Decroocq V."/>
            <person name="Sosinski B."/>
            <person name="Prochnik S."/>
            <person name="Mitros T."/>
            <person name="Policriti A."/>
            <person name="Cipriani G."/>
            <person name="Dondini L."/>
            <person name="Ficklin S."/>
            <person name="Goodstein D.M."/>
            <person name="Xuan P."/>
            <person name="Del Fabbro C."/>
            <person name="Aramini V."/>
            <person name="Copetti D."/>
            <person name="Gonzalez S."/>
            <person name="Horner D.S."/>
            <person name="Falchi R."/>
            <person name="Lucas S."/>
            <person name="Mica E."/>
            <person name="Maldonado J."/>
            <person name="Lazzari B."/>
            <person name="Bielenberg D."/>
            <person name="Pirona R."/>
            <person name="Miculan M."/>
            <person name="Barakat A."/>
            <person name="Testolin R."/>
            <person name="Stella A."/>
            <person name="Tartarini S."/>
            <person name="Tonutti P."/>
            <person name="Arus P."/>
            <person name="Orellana A."/>
            <person name="Wells C."/>
            <person name="Main D."/>
            <person name="Vizzotto G."/>
            <person name="Silva H."/>
            <person name="Salamini F."/>
            <person name="Schmutz J."/>
            <person name="Morgante M."/>
            <person name="Rokhsar D.S."/>
        </authorList>
    </citation>
    <scope>NUCLEOTIDE SEQUENCE [LARGE SCALE GENOMIC DNA]</scope>
    <source>
        <strain evidence="3">cv. Nemared</strain>
    </source>
</reference>
<gene>
    <name evidence="2" type="ORF">PRUPE_1G553000</name>
</gene>
<dbReference type="AlphaFoldDB" id="A0A251RIF9"/>
<dbReference type="Gramene" id="ONI35757">
    <property type="protein sequence ID" value="ONI35757"/>
    <property type="gene ID" value="PRUPE_1G553000"/>
</dbReference>